<accession>A0ABT1J7Z5</accession>
<proteinExistence type="predicted"/>
<name>A0ABT1J7Z5_9ACTN</name>
<evidence type="ECO:0000313" key="1">
    <source>
        <dbReference type="EMBL" id="MCP2313324.1"/>
    </source>
</evidence>
<keyword evidence="2" id="KW-1185">Reference proteome</keyword>
<organism evidence="1 2">
    <name type="scientific">Kitasatospora paracochleata</name>
    <dbReference type="NCBI Taxonomy" id="58354"/>
    <lineage>
        <taxon>Bacteria</taxon>
        <taxon>Bacillati</taxon>
        <taxon>Actinomycetota</taxon>
        <taxon>Actinomycetes</taxon>
        <taxon>Kitasatosporales</taxon>
        <taxon>Streptomycetaceae</taxon>
        <taxon>Kitasatospora</taxon>
    </lineage>
</organism>
<sequence>MLVVHGGSNTAVVRDRTGHPVVLLSGPRPEHLTSAILTTLLDLAAAVLTPGETERLARCLTALRHGETVPRSRLELNGESFTLYATGP</sequence>
<protein>
    <submittedName>
        <fullName evidence="1">Uncharacterized protein</fullName>
    </submittedName>
</protein>
<reference evidence="1 2" key="1">
    <citation type="submission" date="2022-06" db="EMBL/GenBank/DDBJ databases">
        <title>Sequencing the genomes of 1000 actinobacteria strains.</title>
        <authorList>
            <person name="Klenk H.-P."/>
        </authorList>
    </citation>
    <scope>NUCLEOTIDE SEQUENCE [LARGE SCALE GENOMIC DNA]</scope>
    <source>
        <strain evidence="1 2">DSM 41656</strain>
    </source>
</reference>
<evidence type="ECO:0000313" key="2">
    <source>
        <dbReference type="Proteomes" id="UP001206483"/>
    </source>
</evidence>
<comment type="caution">
    <text evidence="1">The sequence shown here is derived from an EMBL/GenBank/DDBJ whole genome shotgun (WGS) entry which is preliminary data.</text>
</comment>
<gene>
    <name evidence="1" type="ORF">FHR36_006505</name>
</gene>
<dbReference type="Proteomes" id="UP001206483">
    <property type="component" value="Unassembled WGS sequence"/>
</dbReference>
<dbReference type="EMBL" id="JAMZDX010000006">
    <property type="protein sequence ID" value="MCP2313324.1"/>
    <property type="molecule type" value="Genomic_DNA"/>
</dbReference>
<dbReference type="RefSeq" id="WP_253803065.1">
    <property type="nucleotide sequence ID" value="NZ_BAAAUB010000039.1"/>
</dbReference>